<feature type="non-terminal residue" evidence="1">
    <location>
        <position position="1"/>
    </location>
</feature>
<evidence type="ECO:0000313" key="1">
    <source>
        <dbReference type="EMBL" id="KAL0156294.1"/>
    </source>
</evidence>
<proteinExistence type="predicted"/>
<keyword evidence="2" id="KW-1185">Reference proteome</keyword>
<feature type="non-terminal residue" evidence="1">
    <location>
        <position position="67"/>
    </location>
</feature>
<reference evidence="1 2" key="1">
    <citation type="submission" date="2024-05" db="EMBL/GenBank/DDBJ databases">
        <title>Genome sequencing and assembly of Indian major carp, Cirrhinus mrigala (Hamilton, 1822).</title>
        <authorList>
            <person name="Mohindra V."/>
            <person name="Chowdhury L.M."/>
            <person name="Lal K."/>
            <person name="Jena J.K."/>
        </authorList>
    </citation>
    <scope>NUCLEOTIDE SEQUENCE [LARGE SCALE GENOMIC DNA]</scope>
    <source>
        <strain evidence="1">CM1030</strain>
        <tissue evidence="1">Blood</tissue>
    </source>
</reference>
<name>A0ABD0N4A8_CIRMR</name>
<gene>
    <name evidence="1" type="ORF">M9458_047540</name>
</gene>
<protein>
    <submittedName>
        <fullName evidence="1">Uncharacterized protein</fullName>
    </submittedName>
</protein>
<sequence>ARTPRGAAGLQQHSLGEQVGGRLCYASAESLESMADAELPLGFSRSNILRQSLPLARSPSQAKLRAP</sequence>
<evidence type="ECO:0000313" key="2">
    <source>
        <dbReference type="Proteomes" id="UP001529510"/>
    </source>
</evidence>
<organism evidence="1 2">
    <name type="scientific">Cirrhinus mrigala</name>
    <name type="common">Mrigala</name>
    <dbReference type="NCBI Taxonomy" id="683832"/>
    <lineage>
        <taxon>Eukaryota</taxon>
        <taxon>Metazoa</taxon>
        <taxon>Chordata</taxon>
        <taxon>Craniata</taxon>
        <taxon>Vertebrata</taxon>
        <taxon>Euteleostomi</taxon>
        <taxon>Actinopterygii</taxon>
        <taxon>Neopterygii</taxon>
        <taxon>Teleostei</taxon>
        <taxon>Ostariophysi</taxon>
        <taxon>Cypriniformes</taxon>
        <taxon>Cyprinidae</taxon>
        <taxon>Labeoninae</taxon>
        <taxon>Labeonini</taxon>
        <taxon>Cirrhinus</taxon>
    </lineage>
</organism>
<dbReference type="InterPro" id="IPR051825">
    <property type="entry name" value="SRCIN1"/>
</dbReference>
<dbReference type="EMBL" id="JAMKFB020000024">
    <property type="protein sequence ID" value="KAL0156294.1"/>
    <property type="molecule type" value="Genomic_DNA"/>
</dbReference>
<comment type="caution">
    <text evidence="1">The sequence shown here is derived from an EMBL/GenBank/DDBJ whole genome shotgun (WGS) entry which is preliminary data.</text>
</comment>
<dbReference type="PANTHER" id="PTHR22741:SF5">
    <property type="entry name" value="SRC KINASE SIGNALING INHIBITOR 1"/>
    <property type="match status" value="1"/>
</dbReference>
<dbReference type="Proteomes" id="UP001529510">
    <property type="component" value="Unassembled WGS sequence"/>
</dbReference>
<accession>A0ABD0N4A8</accession>
<dbReference type="AlphaFoldDB" id="A0ABD0N4A8"/>
<dbReference type="PANTHER" id="PTHR22741">
    <property type="entry name" value="P140CAP/SNIP-RELATED"/>
    <property type="match status" value="1"/>
</dbReference>